<name>A0ACB9S0V0_9MYRT</name>
<sequence>MEGNGGCKELDPSGHNGGLCPHSPCSVCGYGRREGDEVMPGQNKAYPRAEIDTSPPFGSVKEAVDHFEGTGLCLPFGHPRGIEHHHDFGEVDLKTAEERALELEKNLIMKELETLDVLEELGATKRVVEELKWQLQKQALKCMVAGQDGIWSQDLILMELNQAKLNLGKTISELGMIQTSVGSLSKRIKREKEVLEKTRLRLTSKSAGSLGPVSPLKLMPQPDCEPTEMYVQSKCTDAYITAEMKLVAARKMEEAARAAEAVAMAEIRALSRNEASFNIYLPEPKNTVSFPQDQSPTRMHLGNVEEALIKNNKGGKSNASRSEILKKLEDATEEVKLSQQALEEALSRVEIANRKQVAAGEALRGWLPKRANRDRNPNLPNPIFPSDHCPPLSPSADLVVRTNISDNEPMPVLRTTVSMRDVLGRKQILPEEYAMRRPTEGRRVALSQMLNELREDLTFPPEKADRSQDHSRKKFGFIHISFPMMKQSKKNVQASELRRTGHP</sequence>
<evidence type="ECO:0000313" key="1">
    <source>
        <dbReference type="EMBL" id="KAI4384575.1"/>
    </source>
</evidence>
<accession>A0ACB9S0V0</accession>
<proteinExistence type="predicted"/>
<keyword evidence="2" id="KW-1185">Reference proteome</keyword>
<dbReference type="Proteomes" id="UP001057402">
    <property type="component" value="Chromosome 2"/>
</dbReference>
<dbReference type="EMBL" id="CM042881">
    <property type="protein sequence ID" value="KAI4384575.1"/>
    <property type="molecule type" value="Genomic_DNA"/>
</dbReference>
<protein>
    <submittedName>
        <fullName evidence="1">Uncharacterized protein</fullName>
    </submittedName>
</protein>
<comment type="caution">
    <text evidence="1">The sequence shown here is derived from an EMBL/GenBank/DDBJ whole genome shotgun (WGS) entry which is preliminary data.</text>
</comment>
<organism evidence="1 2">
    <name type="scientific">Melastoma candidum</name>
    <dbReference type="NCBI Taxonomy" id="119954"/>
    <lineage>
        <taxon>Eukaryota</taxon>
        <taxon>Viridiplantae</taxon>
        <taxon>Streptophyta</taxon>
        <taxon>Embryophyta</taxon>
        <taxon>Tracheophyta</taxon>
        <taxon>Spermatophyta</taxon>
        <taxon>Magnoliopsida</taxon>
        <taxon>eudicotyledons</taxon>
        <taxon>Gunneridae</taxon>
        <taxon>Pentapetalae</taxon>
        <taxon>rosids</taxon>
        <taxon>malvids</taxon>
        <taxon>Myrtales</taxon>
        <taxon>Melastomataceae</taxon>
        <taxon>Melastomatoideae</taxon>
        <taxon>Melastomateae</taxon>
        <taxon>Melastoma</taxon>
    </lineage>
</organism>
<evidence type="ECO:0000313" key="2">
    <source>
        <dbReference type="Proteomes" id="UP001057402"/>
    </source>
</evidence>
<gene>
    <name evidence="1" type="ORF">MLD38_002706</name>
</gene>
<reference evidence="2" key="1">
    <citation type="journal article" date="2023" name="Front. Plant Sci.">
        <title>Chromosomal-level genome assembly of Melastoma candidum provides insights into trichome evolution.</title>
        <authorList>
            <person name="Zhong Y."/>
            <person name="Wu W."/>
            <person name="Sun C."/>
            <person name="Zou P."/>
            <person name="Liu Y."/>
            <person name="Dai S."/>
            <person name="Zhou R."/>
        </authorList>
    </citation>
    <scope>NUCLEOTIDE SEQUENCE [LARGE SCALE GENOMIC DNA]</scope>
</reference>